<dbReference type="InterPro" id="IPR011990">
    <property type="entry name" value="TPR-like_helical_dom_sf"/>
</dbReference>
<proteinExistence type="predicted"/>
<feature type="domain" description="Outer membrane lipoprotein BamD-like" evidence="4">
    <location>
        <begin position="151"/>
        <end position="271"/>
    </location>
</feature>
<keyword evidence="1 3" id="KW-0732">Signal</keyword>
<gene>
    <name evidence="5" type="ORF">DGQ38_13820</name>
</gene>
<reference evidence="5 6" key="1">
    <citation type="journal article" date="2018" name="Nat. Biotechnol.">
        <title>A standardized bacterial taxonomy based on genome phylogeny substantially revises the tree of life.</title>
        <authorList>
            <person name="Parks D.H."/>
            <person name="Chuvochina M."/>
            <person name="Waite D.W."/>
            <person name="Rinke C."/>
            <person name="Skarshewski A."/>
            <person name="Chaumeil P.A."/>
            <person name="Hugenholtz P."/>
        </authorList>
    </citation>
    <scope>NUCLEOTIDE SEQUENCE [LARGE SCALE GENOMIC DNA]</scope>
    <source>
        <strain evidence="5">UBA9359</strain>
    </source>
</reference>
<feature type="signal peptide" evidence="3">
    <location>
        <begin position="1"/>
        <end position="23"/>
    </location>
</feature>
<comment type="caution">
    <text evidence="5">The sequence shown here is derived from an EMBL/GenBank/DDBJ whole genome shotgun (WGS) entry which is preliminary data.</text>
</comment>
<organism evidence="5 6">
    <name type="scientific">Zunongwangia profunda</name>
    <dbReference type="NCBI Taxonomy" id="398743"/>
    <lineage>
        <taxon>Bacteria</taxon>
        <taxon>Pseudomonadati</taxon>
        <taxon>Bacteroidota</taxon>
        <taxon>Flavobacteriia</taxon>
        <taxon>Flavobacteriales</taxon>
        <taxon>Flavobacteriaceae</taxon>
        <taxon>Zunongwangia</taxon>
    </lineage>
</organism>
<accession>A0A3D5J1X3</accession>
<evidence type="ECO:0000313" key="6">
    <source>
        <dbReference type="Proteomes" id="UP000264330"/>
    </source>
</evidence>
<sequence length="273" mass="31313">MVDFLTKSRIMLLILASFTIGFAQDAATKREMKRLNAKIDRENVRVDSLDTQIRLLLPELQNALKANLKAKEQTDSVAILLINRINTIQNKMRLMEDKTAYIDSVNFEILAQLVMIENKIVTLTNSFTEMYNLKNNGVSDKVSSKISPSQYKKAYIDALSAYQNGEFEKAVTGFSGLVMSDPANFLADNSQYWLAECYYTMKNYKRAVIEFEKVFTFPGTDKDDDAQLKLGHCHRSMGNINKAREEYQRLVNYFPGSEFYDKARESLKQLNVQ</sequence>
<keyword evidence="2" id="KW-0802">TPR repeat</keyword>
<evidence type="ECO:0000256" key="2">
    <source>
        <dbReference type="PROSITE-ProRule" id="PRU00339"/>
    </source>
</evidence>
<evidence type="ECO:0000313" key="5">
    <source>
        <dbReference type="EMBL" id="HCV82119.1"/>
    </source>
</evidence>
<dbReference type="Pfam" id="PF13525">
    <property type="entry name" value="YfiO"/>
    <property type="match status" value="1"/>
</dbReference>
<protein>
    <recommendedName>
        <fullName evidence="4">Outer membrane lipoprotein BamD-like domain-containing protein</fullName>
    </recommendedName>
</protein>
<evidence type="ECO:0000256" key="3">
    <source>
        <dbReference type="SAM" id="SignalP"/>
    </source>
</evidence>
<dbReference type="PROSITE" id="PS50005">
    <property type="entry name" value="TPR"/>
    <property type="match status" value="1"/>
</dbReference>
<dbReference type="Proteomes" id="UP000264330">
    <property type="component" value="Unassembled WGS sequence"/>
</dbReference>
<evidence type="ECO:0000259" key="4">
    <source>
        <dbReference type="Pfam" id="PF13525"/>
    </source>
</evidence>
<name>A0A3D5J1X3_9FLAO</name>
<feature type="repeat" description="TPR" evidence="2">
    <location>
        <begin position="224"/>
        <end position="257"/>
    </location>
</feature>
<dbReference type="EMBL" id="DPMF01000317">
    <property type="protein sequence ID" value="HCV82119.1"/>
    <property type="molecule type" value="Genomic_DNA"/>
</dbReference>
<dbReference type="InterPro" id="IPR019734">
    <property type="entry name" value="TPR_rpt"/>
</dbReference>
<feature type="chain" id="PRO_5017643990" description="Outer membrane lipoprotein BamD-like domain-containing protein" evidence="3">
    <location>
        <begin position="24"/>
        <end position="273"/>
    </location>
</feature>
<dbReference type="SUPFAM" id="SSF48452">
    <property type="entry name" value="TPR-like"/>
    <property type="match status" value="1"/>
</dbReference>
<dbReference type="AlphaFoldDB" id="A0A3D5J1X3"/>
<dbReference type="Gene3D" id="1.25.40.10">
    <property type="entry name" value="Tetratricopeptide repeat domain"/>
    <property type="match status" value="1"/>
</dbReference>
<dbReference type="InterPro" id="IPR039565">
    <property type="entry name" value="BamD-like"/>
</dbReference>
<evidence type="ECO:0000256" key="1">
    <source>
        <dbReference type="ARBA" id="ARBA00022729"/>
    </source>
</evidence>